<organism evidence="2 3">
    <name type="scientific">Actinocatenispora sera</name>
    <dbReference type="NCBI Taxonomy" id="390989"/>
    <lineage>
        <taxon>Bacteria</taxon>
        <taxon>Bacillati</taxon>
        <taxon>Actinomycetota</taxon>
        <taxon>Actinomycetes</taxon>
        <taxon>Micromonosporales</taxon>
        <taxon>Micromonosporaceae</taxon>
        <taxon>Actinocatenispora</taxon>
    </lineage>
</organism>
<reference evidence="2" key="1">
    <citation type="submission" date="2020-08" db="EMBL/GenBank/DDBJ databases">
        <title>Whole genome shotgun sequence of Actinocatenispora sera NBRC 101916.</title>
        <authorList>
            <person name="Komaki H."/>
            <person name="Tamura T."/>
        </authorList>
    </citation>
    <scope>NUCLEOTIDE SEQUENCE</scope>
    <source>
        <strain evidence="2">NBRC 101916</strain>
    </source>
</reference>
<feature type="domain" description="AraC effector-binding" evidence="1">
    <location>
        <begin position="5"/>
        <end position="165"/>
    </location>
</feature>
<proteinExistence type="predicted"/>
<dbReference type="AlphaFoldDB" id="A0A810LAK3"/>
<dbReference type="InterPro" id="IPR011256">
    <property type="entry name" value="Reg_factor_effector_dom_sf"/>
</dbReference>
<dbReference type="EMBL" id="AP023354">
    <property type="protein sequence ID" value="BCJ31058.1"/>
    <property type="molecule type" value="Genomic_DNA"/>
</dbReference>
<dbReference type="OrthoDB" id="64208at2"/>
<evidence type="ECO:0000313" key="2">
    <source>
        <dbReference type="EMBL" id="BCJ31058.1"/>
    </source>
</evidence>
<name>A0A810LAK3_9ACTN</name>
<evidence type="ECO:0000313" key="3">
    <source>
        <dbReference type="Proteomes" id="UP000680750"/>
    </source>
</evidence>
<sequence length="166" mass="18142">MSIHALPQVVRREPQPYVGIAGAVTMRTIGAVADRIPEIFGWLAARGVPPAGAPFLRYRVIDMAATLRIEAGVPVAEPVPAGGEVMAGELPGGRFATLDHVGRPDDLVPVTAWLLGWAAGQGLRWDMTWATDGEHWGCRLERFLTDPAQQPDLNQWQTQLAFRLRD</sequence>
<dbReference type="RefSeq" id="WP_030446446.1">
    <property type="nucleotide sequence ID" value="NZ_AP023354.1"/>
</dbReference>
<dbReference type="InterPro" id="IPR029442">
    <property type="entry name" value="GyrI-like"/>
</dbReference>
<gene>
    <name evidence="2" type="ORF">Asera_51660</name>
</gene>
<protein>
    <submittedName>
        <fullName evidence="2">DNA gyrase inhibitor</fullName>
    </submittedName>
</protein>
<dbReference type="Proteomes" id="UP000680750">
    <property type="component" value="Chromosome"/>
</dbReference>
<dbReference type="SMART" id="SM00871">
    <property type="entry name" value="AraC_E_bind"/>
    <property type="match status" value="1"/>
</dbReference>
<dbReference type="SUPFAM" id="SSF55136">
    <property type="entry name" value="Probable bacterial effector-binding domain"/>
    <property type="match status" value="1"/>
</dbReference>
<dbReference type="InterPro" id="IPR010499">
    <property type="entry name" value="AraC_E-bd"/>
</dbReference>
<keyword evidence="3" id="KW-1185">Reference proteome</keyword>
<dbReference type="Pfam" id="PF06445">
    <property type="entry name" value="GyrI-like"/>
    <property type="match status" value="1"/>
</dbReference>
<evidence type="ECO:0000259" key="1">
    <source>
        <dbReference type="SMART" id="SM00871"/>
    </source>
</evidence>
<dbReference type="Gene3D" id="3.20.80.10">
    <property type="entry name" value="Regulatory factor, effector binding domain"/>
    <property type="match status" value="1"/>
</dbReference>
<accession>A0A810LAK3</accession>
<dbReference type="KEGG" id="aser:Asera_51660"/>